<accession>A0A0V0GWH6</accession>
<dbReference type="EMBL" id="GEDG01031143">
    <property type="protein sequence ID" value="JAP11547.1"/>
    <property type="molecule type" value="Transcribed_RNA"/>
</dbReference>
<proteinExistence type="predicted"/>
<dbReference type="AlphaFoldDB" id="A0A0V0GWH6"/>
<sequence length="80" mass="9485">MLLIQTFPPLWTSIFFDILQAFSQPFVVPYSNLFDLCLKYLVASQAKWWEELQIWYLFEARSGKPRLVVGRDLILQLTQC</sequence>
<reference evidence="1" key="1">
    <citation type="submission" date="2015-12" db="EMBL/GenBank/DDBJ databases">
        <title>Gene expression during late stages of embryo sac development: a critical building block for successful pollen-pistil interactions.</title>
        <authorList>
            <person name="Liu Y."/>
            <person name="Joly V."/>
            <person name="Sabar M."/>
            <person name="Matton D.P."/>
        </authorList>
    </citation>
    <scope>NUCLEOTIDE SEQUENCE</scope>
</reference>
<protein>
    <submittedName>
        <fullName evidence="1">Putative ovule protein</fullName>
    </submittedName>
</protein>
<organism evidence="1">
    <name type="scientific">Solanum chacoense</name>
    <name type="common">Chaco potato</name>
    <dbReference type="NCBI Taxonomy" id="4108"/>
    <lineage>
        <taxon>Eukaryota</taxon>
        <taxon>Viridiplantae</taxon>
        <taxon>Streptophyta</taxon>
        <taxon>Embryophyta</taxon>
        <taxon>Tracheophyta</taxon>
        <taxon>Spermatophyta</taxon>
        <taxon>Magnoliopsida</taxon>
        <taxon>eudicotyledons</taxon>
        <taxon>Gunneridae</taxon>
        <taxon>Pentapetalae</taxon>
        <taxon>asterids</taxon>
        <taxon>lamiids</taxon>
        <taxon>Solanales</taxon>
        <taxon>Solanaceae</taxon>
        <taxon>Solanoideae</taxon>
        <taxon>Solaneae</taxon>
        <taxon>Solanum</taxon>
    </lineage>
</organism>
<name>A0A0V0GWH6_SOLCH</name>
<evidence type="ECO:0000313" key="1">
    <source>
        <dbReference type="EMBL" id="JAP11547.1"/>
    </source>
</evidence>